<feature type="transmembrane region" description="Helical" evidence="5">
    <location>
        <begin position="12"/>
        <end position="33"/>
    </location>
</feature>
<dbReference type="OrthoDB" id="9808930at2"/>
<organism evidence="6 7">
    <name type="scientific">Arenimonas terrae</name>
    <dbReference type="NCBI Taxonomy" id="2546226"/>
    <lineage>
        <taxon>Bacteria</taxon>
        <taxon>Pseudomonadati</taxon>
        <taxon>Pseudomonadota</taxon>
        <taxon>Gammaproteobacteria</taxon>
        <taxon>Lysobacterales</taxon>
        <taxon>Lysobacteraceae</taxon>
        <taxon>Arenimonas</taxon>
    </lineage>
</organism>
<dbReference type="EMBL" id="SMDR01000001">
    <property type="protein sequence ID" value="TNJ34241.1"/>
    <property type="molecule type" value="Genomic_DNA"/>
</dbReference>
<evidence type="ECO:0000256" key="1">
    <source>
        <dbReference type="ARBA" id="ARBA00004141"/>
    </source>
</evidence>
<name>A0A5C4RTP2_9GAMM</name>
<keyword evidence="3 5" id="KW-1133">Transmembrane helix</keyword>
<keyword evidence="7" id="KW-1185">Reference proteome</keyword>
<evidence type="ECO:0000256" key="3">
    <source>
        <dbReference type="ARBA" id="ARBA00022989"/>
    </source>
</evidence>
<sequence>MSDVAQEDRTMGLIAHLSGIITGFIGPLVIWLINKDKADKGWITGQAKEALNFQITVILAMIAAIILTIVSLGLLFFMPMLVGIGALVLCILAGIKANEGVDYRYPFAIRLIK</sequence>
<keyword evidence="4 5" id="KW-0472">Membrane</keyword>
<protein>
    <submittedName>
        <fullName evidence="6">DUF4870 domain-containing protein</fullName>
    </submittedName>
</protein>
<dbReference type="AlphaFoldDB" id="A0A5C4RTP2"/>
<comment type="caution">
    <text evidence="6">The sequence shown here is derived from an EMBL/GenBank/DDBJ whole genome shotgun (WGS) entry which is preliminary data.</text>
</comment>
<gene>
    <name evidence="6" type="ORF">E1B00_00145</name>
</gene>
<dbReference type="InterPro" id="IPR019109">
    <property type="entry name" value="MamF_MmsF"/>
</dbReference>
<reference evidence="6 7" key="1">
    <citation type="submission" date="2019-03" db="EMBL/GenBank/DDBJ databases">
        <title>Arenimonas daejeonensis sp. nov., isolated from compost.</title>
        <authorList>
            <person name="Jeon C.O."/>
        </authorList>
    </citation>
    <scope>NUCLEOTIDE SEQUENCE [LARGE SCALE GENOMIC DNA]</scope>
    <source>
        <strain evidence="6 7">R29</strain>
    </source>
</reference>
<keyword evidence="2 5" id="KW-0812">Transmembrane</keyword>
<comment type="subcellular location">
    <subcellularLocation>
        <location evidence="1">Membrane</location>
        <topology evidence="1">Multi-pass membrane protein</topology>
    </subcellularLocation>
</comment>
<evidence type="ECO:0000313" key="7">
    <source>
        <dbReference type="Proteomes" id="UP000305760"/>
    </source>
</evidence>
<dbReference type="RefSeq" id="WP_139444648.1">
    <property type="nucleotide sequence ID" value="NZ_SMDR01000001.1"/>
</dbReference>
<evidence type="ECO:0000256" key="4">
    <source>
        <dbReference type="ARBA" id="ARBA00023136"/>
    </source>
</evidence>
<evidence type="ECO:0000256" key="2">
    <source>
        <dbReference type="ARBA" id="ARBA00022692"/>
    </source>
</evidence>
<feature type="transmembrane region" description="Helical" evidence="5">
    <location>
        <begin position="76"/>
        <end position="95"/>
    </location>
</feature>
<dbReference type="Pfam" id="PF09685">
    <property type="entry name" value="MamF_MmsF"/>
    <property type="match status" value="1"/>
</dbReference>
<evidence type="ECO:0000256" key="5">
    <source>
        <dbReference type="SAM" id="Phobius"/>
    </source>
</evidence>
<proteinExistence type="predicted"/>
<evidence type="ECO:0000313" key="6">
    <source>
        <dbReference type="EMBL" id="TNJ34241.1"/>
    </source>
</evidence>
<feature type="transmembrane region" description="Helical" evidence="5">
    <location>
        <begin position="53"/>
        <end position="70"/>
    </location>
</feature>
<dbReference type="Proteomes" id="UP000305760">
    <property type="component" value="Unassembled WGS sequence"/>
</dbReference>
<accession>A0A5C4RTP2</accession>